<comment type="caution">
    <text evidence="6">The sequence shown here is derived from an EMBL/GenBank/DDBJ whole genome shotgun (WGS) entry which is preliminary data.</text>
</comment>
<dbReference type="Gene3D" id="3.30.230.10">
    <property type="match status" value="1"/>
</dbReference>
<dbReference type="Proteomes" id="UP000005536">
    <property type="component" value="Unassembled WGS sequence"/>
</dbReference>
<dbReference type="SUPFAM" id="SSF54211">
    <property type="entry name" value="Ribosomal protein S5 domain 2-like"/>
    <property type="match status" value="1"/>
</dbReference>
<keyword evidence="4" id="KW-0378">Hydrolase</keyword>
<dbReference type="GO" id="GO:0008033">
    <property type="term" value="P:tRNA processing"/>
    <property type="evidence" value="ECO:0007669"/>
    <property type="project" value="UniProtKB-KW"/>
</dbReference>
<dbReference type="InterPro" id="IPR014721">
    <property type="entry name" value="Ribsml_uS5_D2-typ_fold_subgr"/>
</dbReference>
<name>D4DLV3_NEIEG</name>
<dbReference type="GO" id="GO:0000049">
    <property type="term" value="F:tRNA binding"/>
    <property type="evidence" value="ECO:0007669"/>
    <property type="project" value="InterPro"/>
</dbReference>
<evidence type="ECO:0000256" key="4">
    <source>
        <dbReference type="ARBA" id="ARBA00022801"/>
    </source>
</evidence>
<protein>
    <submittedName>
        <fullName evidence="6">Ribonuclease P protein component domain protein</fullName>
    </submittedName>
</protein>
<evidence type="ECO:0000256" key="2">
    <source>
        <dbReference type="ARBA" id="ARBA00022722"/>
    </source>
</evidence>
<dbReference type="STRING" id="546263.NELON_00030"/>
<reference evidence="6 7" key="1">
    <citation type="submission" date="2010-02" db="EMBL/GenBank/DDBJ databases">
        <authorList>
            <person name="Weinstock G."/>
            <person name="Sodergren E."/>
            <person name="Clifton S."/>
            <person name="Fulton L."/>
            <person name="Fulton B."/>
            <person name="Courtney L."/>
            <person name="Fronick C."/>
            <person name="Harrison M."/>
            <person name="Strong C."/>
            <person name="Farmer C."/>
            <person name="Delahaunty K."/>
            <person name="Markovic C."/>
            <person name="Hall O."/>
            <person name="Minx P."/>
            <person name="Tomlinson C."/>
            <person name="Mitreva M."/>
            <person name="Nelson J."/>
            <person name="Hou S."/>
            <person name="Wollam A."/>
            <person name="Pepin K.H."/>
            <person name="Johnson M."/>
            <person name="Bhonagiri V."/>
            <person name="Zhang X."/>
            <person name="Suruliraj S."/>
            <person name="Warren W."/>
            <person name="Chinwalla A."/>
            <person name="Mardis E.R."/>
            <person name="Wilson R.K."/>
        </authorList>
    </citation>
    <scope>NUCLEOTIDE SEQUENCE [LARGE SCALE GENOMIC DNA]</scope>
    <source>
        <strain evidence="6 7">ATCC 29315</strain>
    </source>
</reference>
<sequence>MKRVLRDWFRRHKAQLPPRDFVIRVRRPFGRDGADEIRAQLQRLLLQKS</sequence>
<keyword evidence="2" id="KW-0540">Nuclease</keyword>
<evidence type="ECO:0000256" key="1">
    <source>
        <dbReference type="ARBA" id="ARBA00022694"/>
    </source>
</evidence>
<keyword evidence="3" id="KW-0255">Endonuclease</keyword>
<dbReference type="EMBL" id="ADBF01000002">
    <property type="protein sequence ID" value="EFE51056.1"/>
    <property type="molecule type" value="Genomic_DNA"/>
</dbReference>
<dbReference type="InterPro" id="IPR020568">
    <property type="entry name" value="Ribosomal_Su5_D2-typ_SF"/>
</dbReference>
<evidence type="ECO:0000256" key="5">
    <source>
        <dbReference type="ARBA" id="ARBA00022884"/>
    </source>
</evidence>
<evidence type="ECO:0000313" key="7">
    <source>
        <dbReference type="Proteomes" id="UP000005536"/>
    </source>
</evidence>
<evidence type="ECO:0000313" key="6">
    <source>
        <dbReference type="EMBL" id="EFE51056.1"/>
    </source>
</evidence>
<dbReference type="InterPro" id="IPR000100">
    <property type="entry name" value="RNase_P"/>
</dbReference>
<dbReference type="Pfam" id="PF00825">
    <property type="entry name" value="Ribonuclease_P"/>
    <property type="match status" value="1"/>
</dbReference>
<dbReference type="AlphaFoldDB" id="D4DLV3"/>
<dbReference type="GO" id="GO:0004526">
    <property type="term" value="F:ribonuclease P activity"/>
    <property type="evidence" value="ECO:0007669"/>
    <property type="project" value="InterPro"/>
</dbReference>
<accession>D4DLV3</accession>
<keyword evidence="5" id="KW-0694">RNA-binding</keyword>
<organism evidence="6 7">
    <name type="scientific">Neisseria elongata subsp. glycolytica ATCC 29315</name>
    <dbReference type="NCBI Taxonomy" id="546263"/>
    <lineage>
        <taxon>Bacteria</taxon>
        <taxon>Pseudomonadati</taxon>
        <taxon>Pseudomonadota</taxon>
        <taxon>Betaproteobacteria</taxon>
        <taxon>Neisseriales</taxon>
        <taxon>Neisseriaceae</taxon>
        <taxon>Neisseria</taxon>
    </lineage>
</organism>
<evidence type="ECO:0000256" key="3">
    <source>
        <dbReference type="ARBA" id="ARBA00022759"/>
    </source>
</evidence>
<keyword evidence="1" id="KW-0819">tRNA processing</keyword>
<gene>
    <name evidence="6" type="ORF">NEIELOOT_00012</name>
</gene>
<proteinExistence type="predicted"/>